<dbReference type="AlphaFoldDB" id="A0AAN8CHW4"/>
<keyword evidence="2" id="KW-1185">Reference proteome</keyword>
<name>A0AAN8CHW4_CHAGU</name>
<accession>A0AAN8CHW4</accession>
<dbReference type="Proteomes" id="UP001331515">
    <property type="component" value="Unassembled WGS sequence"/>
</dbReference>
<proteinExistence type="predicted"/>
<sequence>MNIYLFLNFSLSPPPCGPHPPCPHCYLTGFTSLGLVRSLASVWKNEETQDRVGVLSLLNAPLGRAAAAMPCPLNWAGMWWCLVAASRVTLWVAVVDRLPAPHCGGRDCSASNRLVS</sequence>
<comment type="caution">
    <text evidence="1">The sequence shown here is derived from an EMBL/GenBank/DDBJ whole genome shotgun (WGS) entry which is preliminary data.</text>
</comment>
<reference evidence="1 2" key="1">
    <citation type="journal article" date="2023" name="Mol. Biol. Evol.">
        <title>Genomics of Secondarily Temperate Adaptation in the Only Non-Antarctic Icefish.</title>
        <authorList>
            <person name="Rivera-Colon A.G."/>
            <person name="Rayamajhi N."/>
            <person name="Minhas B.F."/>
            <person name="Madrigal G."/>
            <person name="Bilyk K.T."/>
            <person name="Yoon V."/>
            <person name="Hune M."/>
            <person name="Gregory S."/>
            <person name="Cheng C.H.C."/>
            <person name="Catchen J.M."/>
        </authorList>
    </citation>
    <scope>NUCLEOTIDE SEQUENCE [LARGE SCALE GENOMIC DNA]</scope>
    <source>
        <tissue evidence="1">White muscle</tissue>
    </source>
</reference>
<evidence type="ECO:0000313" key="2">
    <source>
        <dbReference type="Proteomes" id="UP001331515"/>
    </source>
</evidence>
<organism evidence="1 2">
    <name type="scientific">Champsocephalus gunnari</name>
    <name type="common">Mackerel icefish</name>
    <dbReference type="NCBI Taxonomy" id="52237"/>
    <lineage>
        <taxon>Eukaryota</taxon>
        <taxon>Metazoa</taxon>
        <taxon>Chordata</taxon>
        <taxon>Craniata</taxon>
        <taxon>Vertebrata</taxon>
        <taxon>Euteleostomi</taxon>
        <taxon>Actinopterygii</taxon>
        <taxon>Neopterygii</taxon>
        <taxon>Teleostei</taxon>
        <taxon>Neoteleostei</taxon>
        <taxon>Acanthomorphata</taxon>
        <taxon>Eupercaria</taxon>
        <taxon>Perciformes</taxon>
        <taxon>Notothenioidei</taxon>
        <taxon>Channichthyidae</taxon>
        <taxon>Champsocephalus</taxon>
    </lineage>
</organism>
<evidence type="ECO:0000313" key="1">
    <source>
        <dbReference type="EMBL" id="KAK5904049.1"/>
    </source>
</evidence>
<protein>
    <submittedName>
        <fullName evidence="1">Uncharacterized protein</fullName>
    </submittedName>
</protein>
<dbReference type="EMBL" id="JAURVH010001531">
    <property type="protein sequence ID" value="KAK5904049.1"/>
    <property type="molecule type" value="Genomic_DNA"/>
</dbReference>
<gene>
    <name evidence="1" type="ORF">CgunFtcFv8_007774</name>
</gene>